<name>A0A7S0F9A3_9DINO</name>
<reference evidence="3" key="1">
    <citation type="submission" date="2021-01" db="EMBL/GenBank/DDBJ databases">
        <authorList>
            <person name="Corre E."/>
            <person name="Pelletier E."/>
            <person name="Niang G."/>
            <person name="Scheremetjew M."/>
            <person name="Finn R."/>
            <person name="Kale V."/>
            <person name="Holt S."/>
            <person name="Cochrane G."/>
            <person name="Meng A."/>
            <person name="Brown T."/>
            <person name="Cohen L."/>
        </authorList>
    </citation>
    <scope>NUCLEOTIDE SEQUENCE</scope>
    <source>
        <strain evidence="3">Pbaha01</strain>
    </source>
</reference>
<feature type="region of interest" description="Disordered" evidence="1">
    <location>
        <begin position="61"/>
        <end position="89"/>
    </location>
</feature>
<keyword evidence="2" id="KW-0732">Signal</keyword>
<sequence length="239" mass="24501">MALPVSSAAAALGLALASLAQGGLALSSPKALRGVPPLEEDWAWQDLSATAPTASALVSWAERAQPAAEPSPAEPPARSAGAQPAPAQPGQFAGWRNLTEILARAAGQWGLAAAAAPADAASATPYVQAPSVQEIVEANRISGCVTMASPLAVSNMVHTVAPEGTPCVFRADAWDEAKHCMGYADGQRGQYGWCWTNLARTEWGSCSAACPLAGDAYSLGEKLENLEQLVDQLAQAVGV</sequence>
<evidence type="ECO:0008006" key="4">
    <source>
        <dbReference type="Google" id="ProtNLM"/>
    </source>
</evidence>
<evidence type="ECO:0000313" key="3">
    <source>
        <dbReference type="EMBL" id="CAD8346576.1"/>
    </source>
</evidence>
<feature type="chain" id="PRO_5030839812" description="ShKT domain-containing protein" evidence="2">
    <location>
        <begin position="26"/>
        <end position="239"/>
    </location>
</feature>
<evidence type="ECO:0000256" key="1">
    <source>
        <dbReference type="SAM" id="MobiDB-lite"/>
    </source>
</evidence>
<gene>
    <name evidence="3" type="ORF">PBAH0796_LOCUS2314</name>
</gene>
<feature type="signal peptide" evidence="2">
    <location>
        <begin position="1"/>
        <end position="25"/>
    </location>
</feature>
<dbReference type="AlphaFoldDB" id="A0A7S0F9A3"/>
<dbReference type="EMBL" id="HBEG01003926">
    <property type="protein sequence ID" value="CAD8346576.1"/>
    <property type="molecule type" value="Transcribed_RNA"/>
</dbReference>
<organism evidence="3">
    <name type="scientific">Pyrodinium bahamense</name>
    <dbReference type="NCBI Taxonomy" id="73915"/>
    <lineage>
        <taxon>Eukaryota</taxon>
        <taxon>Sar</taxon>
        <taxon>Alveolata</taxon>
        <taxon>Dinophyceae</taxon>
        <taxon>Gonyaulacales</taxon>
        <taxon>Pyrocystaceae</taxon>
        <taxon>Pyrodinium</taxon>
    </lineage>
</organism>
<proteinExistence type="predicted"/>
<evidence type="ECO:0000256" key="2">
    <source>
        <dbReference type="SAM" id="SignalP"/>
    </source>
</evidence>
<accession>A0A7S0F9A3</accession>
<protein>
    <recommendedName>
        <fullName evidence="4">ShKT domain-containing protein</fullName>
    </recommendedName>
</protein>